<sequence length="66" mass="7457">MYTATQAPKQGQTSRLPPREVTALRGGATEVLRVQIEISDGLWPPSKWNTPTHQLPLPMETARPYW</sequence>
<evidence type="ECO:0000313" key="2">
    <source>
        <dbReference type="EMBL" id="TNN62411.1"/>
    </source>
</evidence>
<evidence type="ECO:0000313" key="3">
    <source>
        <dbReference type="Proteomes" id="UP000314294"/>
    </source>
</evidence>
<organism evidence="2 3">
    <name type="scientific">Liparis tanakae</name>
    <name type="common">Tanaka's snailfish</name>
    <dbReference type="NCBI Taxonomy" id="230148"/>
    <lineage>
        <taxon>Eukaryota</taxon>
        <taxon>Metazoa</taxon>
        <taxon>Chordata</taxon>
        <taxon>Craniata</taxon>
        <taxon>Vertebrata</taxon>
        <taxon>Euteleostomi</taxon>
        <taxon>Actinopterygii</taxon>
        <taxon>Neopterygii</taxon>
        <taxon>Teleostei</taxon>
        <taxon>Neoteleostei</taxon>
        <taxon>Acanthomorphata</taxon>
        <taxon>Eupercaria</taxon>
        <taxon>Perciformes</taxon>
        <taxon>Cottioidei</taxon>
        <taxon>Cottales</taxon>
        <taxon>Liparidae</taxon>
        <taxon>Liparis</taxon>
    </lineage>
</organism>
<reference evidence="2 3" key="1">
    <citation type="submission" date="2019-03" db="EMBL/GenBank/DDBJ databases">
        <title>First draft genome of Liparis tanakae, snailfish: a comprehensive survey of snailfish specific genes.</title>
        <authorList>
            <person name="Kim W."/>
            <person name="Song I."/>
            <person name="Jeong J.-H."/>
            <person name="Kim D."/>
            <person name="Kim S."/>
            <person name="Ryu S."/>
            <person name="Song J.Y."/>
            <person name="Lee S.K."/>
        </authorList>
    </citation>
    <scope>NUCLEOTIDE SEQUENCE [LARGE SCALE GENOMIC DNA]</scope>
    <source>
        <tissue evidence="2">Muscle</tissue>
    </source>
</reference>
<feature type="region of interest" description="Disordered" evidence="1">
    <location>
        <begin position="43"/>
        <end position="66"/>
    </location>
</feature>
<protein>
    <submittedName>
        <fullName evidence="2">Uncharacterized protein</fullName>
    </submittedName>
</protein>
<name>A0A4Z2H9W8_9TELE</name>
<accession>A0A4Z2H9W8</accession>
<comment type="caution">
    <text evidence="2">The sequence shown here is derived from an EMBL/GenBank/DDBJ whole genome shotgun (WGS) entry which is preliminary data.</text>
</comment>
<proteinExistence type="predicted"/>
<dbReference type="AlphaFoldDB" id="A0A4Z2H9W8"/>
<keyword evidence="3" id="KW-1185">Reference proteome</keyword>
<gene>
    <name evidence="2" type="ORF">EYF80_027319</name>
</gene>
<dbReference type="EMBL" id="SRLO01000293">
    <property type="protein sequence ID" value="TNN62411.1"/>
    <property type="molecule type" value="Genomic_DNA"/>
</dbReference>
<dbReference type="Proteomes" id="UP000314294">
    <property type="component" value="Unassembled WGS sequence"/>
</dbReference>
<evidence type="ECO:0000256" key="1">
    <source>
        <dbReference type="SAM" id="MobiDB-lite"/>
    </source>
</evidence>